<sequence length="170" mass="19387">MSKKSEENEKKPYMYIVQPEISPPDPNMQSQYRSIVGEDDIKVVEVEEGEAVSEIRILSSEEVEADAENNDDEMVVEMSTAVVSEEVIKEKPKKKSFSEMTKEEIMMFLAKMPSVVPRPVCMFTISGEKVRGQVEKQKGDMFLLRLQLPDGSELLQAKMEDIEHIEVENL</sequence>
<dbReference type="InterPro" id="IPR025439">
    <property type="entry name" value="Spore_coat_CotO"/>
</dbReference>
<organism evidence="2 3">
    <name type="scientific">Peribacillus faecalis</name>
    <dbReference type="NCBI Taxonomy" id="2772559"/>
    <lineage>
        <taxon>Bacteria</taxon>
        <taxon>Bacillati</taxon>
        <taxon>Bacillota</taxon>
        <taxon>Bacilli</taxon>
        <taxon>Bacillales</taxon>
        <taxon>Bacillaceae</taxon>
        <taxon>Peribacillus</taxon>
    </lineage>
</organism>
<dbReference type="RefSeq" id="WP_190999700.1">
    <property type="nucleotide sequence ID" value="NZ_JACXSI010000056.1"/>
</dbReference>
<proteinExistence type="predicted"/>
<evidence type="ECO:0000313" key="2">
    <source>
        <dbReference type="EMBL" id="MBD3110163.1"/>
    </source>
</evidence>
<evidence type="ECO:0000256" key="1">
    <source>
        <dbReference type="SAM" id="MobiDB-lite"/>
    </source>
</evidence>
<feature type="compositionally biased region" description="Basic and acidic residues" evidence="1">
    <location>
        <begin position="1"/>
        <end position="12"/>
    </location>
</feature>
<evidence type="ECO:0000313" key="3">
    <source>
        <dbReference type="Proteomes" id="UP000602076"/>
    </source>
</evidence>
<feature type="region of interest" description="Disordered" evidence="1">
    <location>
        <begin position="1"/>
        <end position="30"/>
    </location>
</feature>
<reference evidence="2" key="1">
    <citation type="submission" date="2020-09" db="EMBL/GenBank/DDBJ databases">
        <title>Bacillus faecalis sp. nov., a moderately halophilic bacterium isolated from cow faeces.</title>
        <authorList>
            <person name="Jiang L."/>
            <person name="Lee J."/>
        </authorList>
    </citation>
    <scope>NUCLEOTIDE SEQUENCE</scope>
    <source>
        <strain evidence="2">AGMB 02131</strain>
    </source>
</reference>
<dbReference type="Pfam" id="PF14153">
    <property type="entry name" value="Spore_coat_CotO"/>
    <property type="match status" value="1"/>
</dbReference>
<gene>
    <name evidence="2" type="ORF">IEO70_17665</name>
</gene>
<keyword evidence="3" id="KW-1185">Reference proteome</keyword>
<name>A0A927CYQ5_9BACI</name>
<dbReference type="AlphaFoldDB" id="A0A927CYQ5"/>
<protein>
    <recommendedName>
        <fullName evidence="4">Spore coat protein CotO</fullName>
    </recommendedName>
</protein>
<dbReference type="Proteomes" id="UP000602076">
    <property type="component" value="Unassembled WGS sequence"/>
</dbReference>
<comment type="caution">
    <text evidence="2">The sequence shown here is derived from an EMBL/GenBank/DDBJ whole genome shotgun (WGS) entry which is preliminary data.</text>
</comment>
<evidence type="ECO:0008006" key="4">
    <source>
        <dbReference type="Google" id="ProtNLM"/>
    </source>
</evidence>
<dbReference type="EMBL" id="JACXSI010000056">
    <property type="protein sequence ID" value="MBD3110163.1"/>
    <property type="molecule type" value="Genomic_DNA"/>
</dbReference>
<accession>A0A927CYQ5</accession>